<evidence type="ECO:0000313" key="1">
    <source>
        <dbReference type="EMBL" id="EEG74025.1"/>
    </source>
</evidence>
<keyword evidence="2" id="KW-1185">Reference proteome</keyword>
<evidence type="ECO:0000313" key="2">
    <source>
        <dbReference type="Proteomes" id="UP000004893"/>
    </source>
</evidence>
<comment type="caution">
    <text evidence="1">The sequence shown here is derived from an EMBL/GenBank/DDBJ whole genome shotgun (WGS) entry which is preliminary data.</text>
</comment>
<reference evidence="1" key="2">
    <citation type="submission" date="2013-06" db="EMBL/GenBank/DDBJ databases">
        <title>Draft genome sequence of Clostridium hylemonae (DSM 15053).</title>
        <authorList>
            <person name="Sudarsanam P."/>
            <person name="Ley R."/>
            <person name="Guruge J."/>
            <person name="Turnbaugh P.J."/>
            <person name="Mahowald M."/>
            <person name="Liep D."/>
            <person name="Gordon J."/>
        </authorList>
    </citation>
    <scope>NUCLEOTIDE SEQUENCE</scope>
    <source>
        <strain evidence="1">DSM 15053</strain>
    </source>
</reference>
<dbReference type="RefSeq" id="WP_006443378.1">
    <property type="nucleotide sequence ID" value="NZ_CP036524.1"/>
</dbReference>
<protein>
    <submittedName>
        <fullName evidence="1">Uncharacterized protein</fullName>
    </submittedName>
</protein>
<organism evidence="1 2">
    <name type="scientific">[Clostridium] hylemonae DSM 15053</name>
    <dbReference type="NCBI Taxonomy" id="553973"/>
    <lineage>
        <taxon>Bacteria</taxon>
        <taxon>Bacillati</taxon>
        <taxon>Bacillota</taxon>
        <taxon>Clostridia</taxon>
        <taxon>Lachnospirales</taxon>
        <taxon>Lachnospiraceae</taxon>
    </lineage>
</organism>
<dbReference type="Proteomes" id="UP000004893">
    <property type="component" value="Unassembled WGS sequence"/>
</dbReference>
<dbReference type="OrthoDB" id="2063031at2"/>
<dbReference type="EMBL" id="ABYI02000022">
    <property type="protein sequence ID" value="EEG74025.1"/>
    <property type="molecule type" value="Genomic_DNA"/>
</dbReference>
<dbReference type="AlphaFoldDB" id="C0C1L1"/>
<reference evidence="1" key="1">
    <citation type="submission" date="2009-02" db="EMBL/GenBank/DDBJ databases">
        <authorList>
            <person name="Fulton L."/>
            <person name="Clifton S."/>
            <person name="Fulton B."/>
            <person name="Xu J."/>
            <person name="Minx P."/>
            <person name="Pepin K.H."/>
            <person name="Johnson M."/>
            <person name="Bhonagiri V."/>
            <person name="Nash W.E."/>
            <person name="Mardis E.R."/>
            <person name="Wilson R.K."/>
        </authorList>
    </citation>
    <scope>NUCLEOTIDE SEQUENCE [LARGE SCALE GENOMIC DNA]</scope>
    <source>
        <strain evidence="1">DSM 15053</strain>
    </source>
</reference>
<dbReference type="HOGENOM" id="CLU_117584_0_0_9"/>
<dbReference type="Pfam" id="PF20074">
    <property type="entry name" value="DUF6470"/>
    <property type="match status" value="1"/>
</dbReference>
<gene>
    <name evidence="1" type="ORF">CLOHYLEM_06031</name>
</gene>
<dbReference type="InterPro" id="IPR045527">
    <property type="entry name" value="DUF6470"/>
</dbReference>
<dbReference type="STRING" id="553973.CLOHYLEM_06031"/>
<name>C0C1L1_9FIRM</name>
<proteinExistence type="predicted"/>
<sequence>MDQLLKITTIPIEYELKINDARMERRNGTAELEISRSEGGMNIRSRPIRLHLDTYEARNSVVPTTKTSITQAAQKGHQAAYQATAQFAKEGQILLKTKIGEGGEALQSIFEQRAAAPAGEFQMGFIPTAGPDISWEAPSLSIRYEMDKLNFDLKIDKGDVRFIPGTIELAISQYPDVEIEYMGDPIYVPPSAAAHFTGEVVDVRV</sequence>
<accession>C0C1L1</accession>
<dbReference type="eggNOG" id="ENOG502ZCKF">
    <property type="taxonomic scope" value="Bacteria"/>
</dbReference>